<dbReference type="Proteomes" id="UP001177260">
    <property type="component" value="Unassembled WGS sequence"/>
</dbReference>
<accession>A0ACC3B7H9</accession>
<keyword evidence="2" id="KW-1185">Reference proteome</keyword>
<evidence type="ECO:0000313" key="1">
    <source>
        <dbReference type="EMBL" id="KAK1146502.1"/>
    </source>
</evidence>
<evidence type="ECO:0000313" key="2">
    <source>
        <dbReference type="Proteomes" id="UP001177260"/>
    </source>
</evidence>
<reference evidence="1 2" key="1">
    <citation type="journal article" date="2023" name="ACS Omega">
        <title>Identification of the Neoaspergillic Acid Biosynthesis Gene Cluster by Establishing an In Vitro CRISPR-Ribonucleoprotein Genetic System in Aspergillus melleus.</title>
        <authorList>
            <person name="Yuan B."/>
            <person name="Grau M.F."/>
            <person name="Murata R.M."/>
            <person name="Torok T."/>
            <person name="Venkateswaran K."/>
            <person name="Stajich J.E."/>
            <person name="Wang C.C.C."/>
        </authorList>
    </citation>
    <scope>NUCLEOTIDE SEQUENCE [LARGE SCALE GENOMIC DNA]</scope>
    <source>
        <strain evidence="1 2">IMV 1140</strain>
    </source>
</reference>
<sequence length="344" mass="37774">MSKPDIEQSSDVSEADGTSTPVKPTLFQRWKAHMKKWWWIYLIVFCIIVLVTVLPIIYVGVPNFANKYINDNNFDTSGLTISNPTPDSFHIRQSQEFHVGGGFSGSGKLSAFNASLSVPGSDRTFATFPVPEIEFSNGATLDIDQDLHLSCVSCFSQLAASAVSSKEFSIVITGNPDLKVNGLPTAQLDIHKNMKMQGYNAQEFLNRDGAFNVTDIHILDPPKKGYNVNATVAFKNPTPFNVEVGSVGFNLTLGDEDLGYIDIPHLTLRRGLTNADILGNISIKTLVRQGIWESSTEDLGKVTIGLHGNRCVYNGKEIPYFTAAFKAVNASVDIDLIKYAKYIL</sequence>
<name>A0ACC3B7H9_9EURO</name>
<organism evidence="1 2">
    <name type="scientific">Aspergillus melleus</name>
    <dbReference type="NCBI Taxonomy" id="138277"/>
    <lineage>
        <taxon>Eukaryota</taxon>
        <taxon>Fungi</taxon>
        <taxon>Dikarya</taxon>
        <taxon>Ascomycota</taxon>
        <taxon>Pezizomycotina</taxon>
        <taxon>Eurotiomycetes</taxon>
        <taxon>Eurotiomycetidae</taxon>
        <taxon>Eurotiales</taxon>
        <taxon>Aspergillaceae</taxon>
        <taxon>Aspergillus</taxon>
        <taxon>Aspergillus subgen. Circumdati</taxon>
    </lineage>
</organism>
<comment type="caution">
    <text evidence="1">The sequence shown here is derived from an EMBL/GenBank/DDBJ whole genome shotgun (WGS) entry which is preliminary data.</text>
</comment>
<proteinExistence type="predicted"/>
<protein>
    <submittedName>
        <fullName evidence="1">Uncharacterized protein</fullName>
    </submittedName>
</protein>
<gene>
    <name evidence="1" type="ORF">N8T08_002931</name>
</gene>
<dbReference type="EMBL" id="JAOPJF010000017">
    <property type="protein sequence ID" value="KAK1146502.1"/>
    <property type="molecule type" value="Genomic_DNA"/>
</dbReference>